<proteinExistence type="predicted"/>
<sequence>MGGPGAGRVTRHELNAVPQSHVGHGERALGEPPASGCRCHPPERSSGSTIRSSAQQLPPSPPPLTSLHIGSNNGTICAVISGNNNSAITTNPSDGKAKKAAAMSSPPKHRRGFDPNDPTEFHRYRRVKTKQRVRGQRFRSHGGASAERRGGSWRCSSTGAFHCTFAARTVDTTHDLPVRFETGVLRRSSQSCRLNAYHRVSLPPIFRLPFSFFRPLVFSVPPATTTCSLRGPVYSVETRVVYPPASTRCSFRRHALSVCGKNIELTTQEAPCGSPLKGRNGVRDMGMEIVSGEGGDCVAVVEATRVDLEGWRGTRFPQTKAATLPAGYLLATLYEYRRDSYRTCVCEKRWFTCALYN</sequence>
<dbReference type="EMBL" id="KQ981236">
    <property type="protein sequence ID" value="KYN44318.1"/>
    <property type="molecule type" value="Genomic_DNA"/>
</dbReference>
<name>A0A151K0P6_9HYME</name>
<reference evidence="2 3" key="1">
    <citation type="submission" date="2016-03" db="EMBL/GenBank/DDBJ databases">
        <title>Trachymyrmex septentrionalis WGS genome.</title>
        <authorList>
            <person name="Nygaard S."/>
            <person name="Hu H."/>
            <person name="Boomsma J."/>
            <person name="Zhang G."/>
        </authorList>
    </citation>
    <scope>NUCLEOTIDE SEQUENCE [LARGE SCALE GENOMIC DNA]</scope>
    <source>
        <strain evidence="2">Tsep2-gDNA-1</strain>
        <tissue evidence="2">Whole body</tissue>
    </source>
</reference>
<accession>A0A151K0P6</accession>
<feature type="region of interest" description="Disordered" evidence="1">
    <location>
        <begin position="88"/>
        <end position="153"/>
    </location>
</feature>
<dbReference type="AlphaFoldDB" id="A0A151K0P6"/>
<evidence type="ECO:0000313" key="3">
    <source>
        <dbReference type="Proteomes" id="UP000078541"/>
    </source>
</evidence>
<organism evidence="2 3">
    <name type="scientific">Trachymyrmex septentrionalis</name>
    <dbReference type="NCBI Taxonomy" id="34720"/>
    <lineage>
        <taxon>Eukaryota</taxon>
        <taxon>Metazoa</taxon>
        <taxon>Ecdysozoa</taxon>
        <taxon>Arthropoda</taxon>
        <taxon>Hexapoda</taxon>
        <taxon>Insecta</taxon>
        <taxon>Pterygota</taxon>
        <taxon>Neoptera</taxon>
        <taxon>Endopterygota</taxon>
        <taxon>Hymenoptera</taxon>
        <taxon>Apocrita</taxon>
        <taxon>Aculeata</taxon>
        <taxon>Formicoidea</taxon>
        <taxon>Formicidae</taxon>
        <taxon>Myrmicinae</taxon>
        <taxon>Trachymyrmex</taxon>
    </lineage>
</organism>
<feature type="region of interest" description="Disordered" evidence="1">
    <location>
        <begin position="1"/>
        <end position="62"/>
    </location>
</feature>
<protein>
    <submittedName>
        <fullName evidence="2">Uncharacterized protein</fullName>
    </submittedName>
</protein>
<evidence type="ECO:0000256" key="1">
    <source>
        <dbReference type="SAM" id="MobiDB-lite"/>
    </source>
</evidence>
<evidence type="ECO:0000313" key="2">
    <source>
        <dbReference type="EMBL" id="KYN44318.1"/>
    </source>
</evidence>
<gene>
    <name evidence="2" type="ORF">ALC56_01232</name>
</gene>
<keyword evidence="3" id="KW-1185">Reference proteome</keyword>
<dbReference type="Proteomes" id="UP000078541">
    <property type="component" value="Unassembled WGS sequence"/>
</dbReference>
<feature type="compositionally biased region" description="Basic residues" evidence="1">
    <location>
        <begin position="123"/>
        <end position="140"/>
    </location>
</feature>